<dbReference type="EMBL" id="JAIZAY010000017">
    <property type="protein sequence ID" value="KAJ8025656.1"/>
    <property type="molecule type" value="Genomic_DNA"/>
</dbReference>
<reference evidence="1" key="1">
    <citation type="submission" date="2021-10" db="EMBL/GenBank/DDBJ databases">
        <title>Tropical sea cucumber genome reveals ecological adaptation and Cuvierian tubules defense mechanism.</title>
        <authorList>
            <person name="Chen T."/>
        </authorList>
    </citation>
    <scope>NUCLEOTIDE SEQUENCE</scope>
    <source>
        <strain evidence="1">Nanhai2018</strain>
        <tissue evidence="1">Muscle</tissue>
    </source>
</reference>
<dbReference type="Proteomes" id="UP001152320">
    <property type="component" value="Chromosome 17"/>
</dbReference>
<organism evidence="1 2">
    <name type="scientific">Holothuria leucospilota</name>
    <name type="common">Black long sea cucumber</name>
    <name type="synonym">Mertensiothuria leucospilota</name>
    <dbReference type="NCBI Taxonomy" id="206669"/>
    <lineage>
        <taxon>Eukaryota</taxon>
        <taxon>Metazoa</taxon>
        <taxon>Echinodermata</taxon>
        <taxon>Eleutherozoa</taxon>
        <taxon>Echinozoa</taxon>
        <taxon>Holothuroidea</taxon>
        <taxon>Aspidochirotacea</taxon>
        <taxon>Aspidochirotida</taxon>
        <taxon>Holothuriidae</taxon>
        <taxon>Holothuria</taxon>
    </lineage>
</organism>
<dbReference type="AlphaFoldDB" id="A0A9Q1BFA9"/>
<name>A0A9Q1BFA9_HOLLE</name>
<accession>A0A9Q1BFA9</accession>
<proteinExistence type="predicted"/>
<protein>
    <submittedName>
        <fullName evidence="1">Uncharacterized protein</fullName>
    </submittedName>
</protein>
<gene>
    <name evidence="1" type="ORF">HOLleu_33274</name>
</gene>
<evidence type="ECO:0000313" key="1">
    <source>
        <dbReference type="EMBL" id="KAJ8025656.1"/>
    </source>
</evidence>
<sequence length="103" mass="11825">MFFTEAFAASIQVQTPKFKWVSDGSEGLPTQPRGRFLRPLPTLVGIDGQTHTDRQNDKVTVRQSQTDSVPDRWTWKLPFRDTVPTFHHYLGHKFAATSDFLHP</sequence>
<evidence type="ECO:0000313" key="2">
    <source>
        <dbReference type="Proteomes" id="UP001152320"/>
    </source>
</evidence>
<keyword evidence="2" id="KW-1185">Reference proteome</keyword>
<comment type="caution">
    <text evidence="1">The sequence shown here is derived from an EMBL/GenBank/DDBJ whole genome shotgun (WGS) entry which is preliminary data.</text>
</comment>